<dbReference type="SUPFAM" id="SSF82866">
    <property type="entry name" value="Multidrug efflux transporter AcrB transmembrane domain"/>
    <property type="match status" value="2"/>
</dbReference>
<dbReference type="EMBL" id="CP000252">
    <property type="protein sequence ID" value="ABC76644.1"/>
    <property type="molecule type" value="Genomic_DNA"/>
</dbReference>
<evidence type="ECO:0000256" key="9">
    <source>
        <dbReference type="SAM" id="Phobius"/>
    </source>
</evidence>
<feature type="transmembrane region" description="Helical" evidence="9">
    <location>
        <begin position="470"/>
        <end position="497"/>
    </location>
</feature>
<dbReference type="STRING" id="56780.SYN_02947"/>
<dbReference type="Pfam" id="PF00873">
    <property type="entry name" value="ACR_tran"/>
    <property type="match status" value="1"/>
</dbReference>
<feature type="transmembrane region" description="Helical" evidence="9">
    <location>
        <begin position="367"/>
        <end position="388"/>
    </location>
</feature>
<evidence type="ECO:0000256" key="2">
    <source>
        <dbReference type="ARBA" id="ARBA00010942"/>
    </source>
</evidence>
<feature type="transmembrane region" description="Helical" evidence="9">
    <location>
        <begin position="974"/>
        <end position="997"/>
    </location>
</feature>
<evidence type="ECO:0000256" key="4">
    <source>
        <dbReference type="ARBA" id="ARBA00022475"/>
    </source>
</evidence>
<dbReference type="Gene3D" id="3.30.70.1430">
    <property type="entry name" value="Multidrug efflux transporter AcrB pore domain"/>
    <property type="match status" value="2"/>
</dbReference>
<feature type="domain" description="SSD" evidence="10">
    <location>
        <begin position="370"/>
        <end position="495"/>
    </location>
</feature>
<dbReference type="InterPro" id="IPR027463">
    <property type="entry name" value="AcrB_DN_DC_subdom"/>
</dbReference>
<feature type="transmembrane region" description="Helical" evidence="9">
    <location>
        <begin position="438"/>
        <end position="458"/>
    </location>
</feature>
<dbReference type="InterPro" id="IPR001036">
    <property type="entry name" value="Acrflvin-R"/>
</dbReference>
<keyword evidence="4" id="KW-1003">Cell membrane</keyword>
<comment type="similarity">
    <text evidence="2">Belongs to the resistance-nodulation-cell division (RND) (TC 2.A.6) family.</text>
</comment>
<dbReference type="NCBIfam" id="TIGR00915">
    <property type="entry name" value="2A0602"/>
    <property type="match status" value="1"/>
</dbReference>
<evidence type="ECO:0000256" key="5">
    <source>
        <dbReference type="ARBA" id="ARBA00022519"/>
    </source>
</evidence>
<dbReference type="RefSeq" id="WP_011416678.1">
    <property type="nucleotide sequence ID" value="NC_007759.1"/>
</dbReference>
<protein>
    <submittedName>
        <fullName evidence="11">Acriflavin resistance plasma membrane protein</fullName>
    </submittedName>
</protein>
<dbReference type="GO" id="GO:0042910">
    <property type="term" value="F:xenobiotic transmembrane transporter activity"/>
    <property type="evidence" value="ECO:0007669"/>
    <property type="project" value="TreeGrafter"/>
</dbReference>
<keyword evidence="7 9" id="KW-1133">Transmembrane helix</keyword>
<dbReference type="AlphaFoldDB" id="Q2LRD7"/>
<gene>
    <name evidence="11" type="ORF">SYN_02947</name>
</gene>
<dbReference type="Gene3D" id="3.30.2090.10">
    <property type="entry name" value="Multidrug efflux transporter AcrB TolC docking domain, DN and DC subdomains"/>
    <property type="match status" value="2"/>
</dbReference>
<evidence type="ECO:0000256" key="8">
    <source>
        <dbReference type="ARBA" id="ARBA00023136"/>
    </source>
</evidence>
<keyword evidence="5" id="KW-0997">Cell inner membrane</keyword>
<dbReference type="PROSITE" id="PS50156">
    <property type="entry name" value="SSD"/>
    <property type="match status" value="1"/>
</dbReference>
<comment type="subcellular location">
    <subcellularLocation>
        <location evidence="1">Cell inner membrane</location>
        <topology evidence="1">Multi-pass membrane protein</topology>
    </subcellularLocation>
</comment>
<dbReference type="SUPFAM" id="SSF82693">
    <property type="entry name" value="Multidrug efflux transporter AcrB pore domain, PN1, PN2, PC1 and PC2 subdomains"/>
    <property type="match status" value="4"/>
</dbReference>
<evidence type="ECO:0000256" key="1">
    <source>
        <dbReference type="ARBA" id="ARBA00004429"/>
    </source>
</evidence>
<evidence type="ECO:0000259" key="10">
    <source>
        <dbReference type="PROSITE" id="PS50156"/>
    </source>
</evidence>
<dbReference type="eggNOG" id="COG0841">
    <property type="taxonomic scope" value="Bacteria"/>
</dbReference>
<evidence type="ECO:0000256" key="7">
    <source>
        <dbReference type="ARBA" id="ARBA00022989"/>
    </source>
</evidence>
<dbReference type="HOGENOM" id="CLU_002755_1_1_7"/>
<dbReference type="InterPro" id="IPR004764">
    <property type="entry name" value="MdtF-like"/>
</dbReference>
<accession>Q2LRD7</accession>
<dbReference type="GO" id="GO:0009636">
    <property type="term" value="P:response to toxic substance"/>
    <property type="evidence" value="ECO:0007669"/>
    <property type="project" value="UniProtKB-ARBA"/>
</dbReference>
<evidence type="ECO:0000256" key="3">
    <source>
        <dbReference type="ARBA" id="ARBA00022448"/>
    </source>
</evidence>
<dbReference type="Gene3D" id="3.30.70.1440">
    <property type="entry name" value="Multidrug efflux transporter AcrB pore domain"/>
    <property type="match status" value="1"/>
</dbReference>
<dbReference type="SUPFAM" id="SSF82714">
    <property type="entry name" value="Multidrug efflux transporter AcrB TolC docking domain, DN and DC subdomains"/>
    <property type="match status" value="2"/>
</dbReference>
<dbReference type="GO" id="GO:0005886">
    <property type="term" value="C:plasma membrane"/>
    <property type="evidence" value="ECO:0007669"/>
    <property type="project" value="UniProtKB-SubCell"/>
</dbReference>
<feature type="transmembrane region" description="Helical" evidence="9">
    <location>
        <begin position="12"/>
        <end position="30"/>
    </location>
</feature>
<dbReference type="PANTHER" id="PTHR32063:SF11">
    <property type="entry name" value="CATION OR DRUG EFFLUX SYSTEM PROTEIN"/>
    <property type="match status" value="1"/>
</dbReference>
<feature type="transmembrane region" description="Helical" evidence="9">
    <location>
        <begin position="1003"/>
        <end position="1028"/>
    </location>
</feature>
<sequence length="1054" mass="114747">MSRFFINRPIVAMVIAILMVIVGLVAMSGLPTAQFPNIVPPEMKVTGMYPGADAQTIEQSVATPIEQQMSGVDNMNYMYSLNSNDGKMSLTVNFDIKTDPSTDQILAQMRTNQANSQLPSDVISQGVTVQKSMSAPLIVFALFSPKGTYDNVFLANYCYININDQMTRVPGIASVTVFGAGQYAMRLWVRPDQLAKLGITIPEIVNAVQQQNTVNPAGQVGGEPVPPGQEFTYAVRSQGRLQNEGEFGNIVIRANRDGSLVHVKDVGRIELGAQSYNLIGRLNGRPAAIIALYQLPGTNAIEAADGAKKLMTQLKERFPADLDYVVALDTTLAVTEGIKEIVHTLFEALALVIVVVFIFLQGWRATLIPLLAVPVSLVGTFMFFPLFGFSINTLSLFGLVLAIGLVVDDAIVVVEAVEHHIEQGMPPREATLKAMEEVSGPVIAIAVILAAVFVPTAFVPGITGRLYQQFAVTIAVSVIISAFNALTLSPALAALLLRPKKKSRGALQKFFDGFNRIFGRSTDGYVSWCDHFIRKSRMSLLFLFGTVILAAFFGKHLPTSFLPDEDQGYVYAGLQLPDAASLQRTDAATKKAEEIILKTPGVKYCTSVIGYSMLSGVANTYSAFFFITLDDWAERKNPEEKYGAIKAQLTRRLGALPEAIGFAFPPPAIPGIGTSGGFTFILEDRAGKDIAFLADQTGRFLDAARKRPELAGLSTTFRPVVPQVFVGVDRDKVLKQGVNLSDVYKTLQCFMGGAFVNYFNRFGRQWQIYVQAEGQYRTKAENFGQFHVRNSNGVMVPLSAVTSIRSIAGPEFTMRYNLYRSAQINGSAAPGYSSAQAMAALEEVFEQTMPREMGYDYLGMSYQEKKAQEGVSPAVIFGFSLLCVFLILAAQYESWSLPFSVLLGTPIAVMGAFGALWVLRFENNVYAQIGLVMLIGLAAKNAILIVEFAKMEYEKGKPVVEAALTGARLRLRPILMTSFAFILGCVPLAMASGAGALSRRVMGWAVIGGMLAASFIAIFLIPVTFTVVEKLSHREERGAQIQAEETEKEGKGHE</sequence>
<evidence type="ECO:0000256" key="6">
    <source>
        <dbReference type="ARBA" id="ARBA00022692"/>
    </source>
</evidence>
<dbReference type="Gene3D" id="3.30.70.1320">
    <property type="entry name" value="Multidrug efflux transporter AcrB pore domain like"/>
    <property type="match status" value="1"/>
</dbReference>
<keyword evidence="3" id="KW-0813">Transport</keyword>
<feature type="transmembrane region" description="Helical" evidence="9">
    <location>
        <begin position="925"/>
        <end position="946"/>
    </location>
</feature>
<dbReference type="FunFam" id="1.20.1640.10:FF:000001">
    <property type="entry name" value="Efflux pump membrane transporter"/>
    <property type="match status" value="1"/>
</dbReference>
<feature type="transmembrane region" description="Helical" evidence="9">
    <location>
        <begin position="341"/>
        <end position="360"/>
    </location>
</feature>
<feature type="transmembrane region" description="Helical" evidence="9">
    <location>
        <begin position="897"/>
        <end position="919"/>
    </location>
</feature>
<dbReference type="OrthoDB" id="9759330at2"/>
<keyword evidence="12" id="KW-1185">Reference proteome</keyword>
<keyword evidence="6 9" id="KW-0812">Transmembrane</keyword>
<reference evidence="11 12" key="1">
    <citation type="journal article" date="2007" name="Proc. Natl. Acad. Sci. U.S.A.">
        <title>The genome of Syntrophus aciditrophicus: life at the thermodynamic limit of microbial growth.</title>
        <authorList>
            <person name="McInerney M.J."/>
            <person name="Rohlin L."/>
            <person name="Mouttaki H."/>
            <person name="Kim U."/>
            <person name="Krupp R.S."/>
            <person name="Rios-Hernandez L."/>
            <person name="Sieber J."/>
            <person name="Struchtemeyer C.G."/>
            <person name="Bhattacharyya A."/>
            <person name="Campbell J.W."/>
            <person name="Gunsalus R.P."/>
        </authorList>
    </citation>
    <scope>NUCLEOTIDE SEQUENCE [LARGE SCALE GENOMIC DNA]</scope>
    <source>
        <strain evidence="11 12">SB</strain>
    </source>
</reference>
<dbReference type="PRINTS" id="PR00702">
    <property type="entry name" value="ACRIFLAVINRP"/>
</dbReference>
<dbReference type="InParanoid" id="Q2LRD7"/>
<organism evidence="11 12">
    <name type="scientific">Syntrophus aciditrophicus (strain SB)</name>
    <dbReference type="NCBI Taxonomy" id="56780"/>
    <lineage>
        <taxon>Bacteria</taxon>
        <taxon>Pseudomonadati</taxon>
        <taxon>Thermodesulfobacteriota</taxon>
        <taxon>Syntrophia</taxon>
        <taxon>Syntrophales</taxon>
        <taxon>Syntrophaceae</taxon>
        <taxon>Syntrophus</taxon>
    </lineage>
</organism>
<dbReference type="Proteomes" id="UP000001933">
    <property type="component" value="Chromosome"/>
</dbReference>
<dbReference type="InterPro" id="IPR000731">
    <property type="entry name" value="SSD"/>
</dbReference>
<keyword evidence="8 9" id="KW-0472">Membrane</keyword>
<evidence type="ECO:0000313" key="12">
    <source>
        <dbReference type="Proteomes" id="UP000001933"/>
    </source>
</evidence>
<dbReference type="KEGG" id="sat:SYN_02947"/>
<dbReference type="GO" id="GO:0015562">
    <property type="term" value="F:efflux transmembrane transporter activity"/>
    <property type="evidence" value="ECO:0007669"/>
    <property type="project" value="InterPro"/>
</dbReference>
<evidence type="ECO:0000313" key="11">
    <source>
        <dbReference type="EMBL" id="ABC76644.1"/>
    </source>
</evidence>
<dbReference type="Gene3D" id="1.20.1640.10">
    <property type="entry name" value="Multidrug efflux transporter AcrB transmembrane domain"/>
    <property type="match status" value="2"/>
</dbReference>
<dbReference type="NCBIfam" id="NF000282">
    <property type="entry name" value="RND_permease_1"/>
    <property type="match status" value="1"/>
</dbReference>
<proteinExistence type="inferred from homology"/>
<feature type="transmembrane region" description="Helical" evidence="9">
    <location>
        <begin position="540"/>
        <end position="557"/>
    </location>
</feature>
<feature type="transmembrane region" description="Helical" evidence="9">
    <location>
        <begin position="870"/>
        <end position="890"/>
    </location>
</feature>
<name>Q2LRD7_SYNAS</name>
<feature type="transmembrane region" description="Helical" evidence="9">
    <location>
        <begin position="394"/>
        <end position="417"/>
    </location>
</feature>
<dbReference type="PANTHER" id="PTHR32063">
    <property type="match status" value="1"/>
</dbReference>